<proteinExistence type="predicted"/>
<evidence type="ECO:0000256" key="4">
    <source>
        <dbReference type="SAM" id="MobiDB-lite"/>
    </source>
</evidence>
<dbReference type="OrthoDB" id="676979at2759"/>
<name>A0A6P5AM60_BRABE</name>
<dbReference type="InterPro" id="IPR050541">
    <property type="entry name" value="LRR_TM_domain-containing"/>
</dbReference>
<feature type="region of interest" description="Disordered" evidence="4">
    <location>
        <begin position="252"/>
        <end position="299"/>
    </location>
</feature>
<dbReference type="Proteomes" id="UP000515135">
    <property type="component" value="Unplaced"/>
</dbReference>
<dbReference type="Gene3D" id="3.80.10.10">
    <property type="entry name" value="Ribonuclease Inhibitor"/>
    <property type="match status" value="1"/>
</dbReference>
<dbReference type="KEGG" id="bbel:109485139"/>
<keyword evidence="3" id="KW-0677">Repeat</keyword>
<evidence type="ECO:0000313" key="6">
    <source>
        <dbReference type="Proteomes" id="UP000515135"/>
    </source>
</evidence>
<evidence type="ECO:0000256" key="5">
    <source>
        <dbReference type="SAM" id="SignalP"/>
    </source>
</evidence>
<feature type="signal peptide" evidence="5">
    <location>
        <begin position="1"/>
        <end position="19"/>
    </location>
</feature>
<protein>
    <submittedName>
        <fullName evidence="7">Slit homolog 3 protein-like</fullName>
    </submittedName>
</protein>
<keyword evidence="2 5" id="KW-0732">Signal</keyword>
<dbReference type="InterPro" id="IPR032675">
    <property type="entry name" value="LRR_dom_sf"/>
</dbReference>
<dbReference type="GO" id="GO:0005886">
    <property type="term" value="C:plasma membrane"/>
    <property type="evidence" value="ECO:0007669"/>
    <property type="project" value="TreeGrafter"/>
</dbReference>
<reference evidence="7" key="1">
    <citation type="submission" date="2025-08" db="UniProtKB">
        <authorList>
            <consortium name="RefSeq"/>
        </authorList>
    </citation>
    <scope>IDENTIFICATION</scope>
    <source>
        <tissue evidence="7">Gonad</tissue>
    </source>
</reference>
<dbReference type="AlphaFoldDB" id="A0A6P5AM60"/>
<dbReference type="RefSeq" id="XP_019644132.1">
    <property type="nucleotide sequence ID" value="XM_019788573.1"/>
</dbReference>
<dbReference type="PANTHER" id="PTHR24369">
    <property type="entry name" value="ANTIGEN BSP, PUTATIVE-RELATED"/>
    <property type="match status" value="1"/>
</dbReference>
<keyword evidence="6" id="KW-1185">Reference proteome</keyword>
<dbReference type="SUPFAM" id="SSF52058">
    <property type="entry name" value="L domain-like"/>
    <property type="match status" value="1"/>
</dbReference>
<keyword evidence="1" id="KW-0433">Leucine-rich repeat</keyword>
<gene>
    <name evidence="7" type="primary">LOC109485139</name>
</gene>
<sequence length="334" mass="36139">MSVSGVFLTLAFGTLGCAGLPSKCKVEHPSFIGKTVLCNRIGLTTFPDGIPSDTEHLEVSYNTIRSVTTLPSLPQLRKLYMTDSAVTFLSWEGLRNFPALQFLHLSGNRLRYVKIDSVIEHLPKLQYVTLGHNRLTSFSESELGWPQVSTAVIVGNLFHCDCDLLWLIDKLTCLQACGEGDQTCCSSCAACFLALSLKIGYLHCETPSRLKHVSLTDVSAKMQECREQAVPSTTSLGISQYVSETASSQVASNRTVKAENRVGQAQTMASTTLQGTARNTTRPKPTETSEDAATYPTEGTSSNFISTNILLSALAALCESNFDAPALRPISAEA</sequence>
<evidence type="ECO:0000256" key="1">
    <source>
        <dbReference type="ARBA" id="ARBA00022614"/>
    </source>
</evidence>
<evidence type="ECO:0000256" key="2">
    <source>
        <dbReference type="ARBA" id="ARBA00022729"/>
    </source>
</evidence>
<dbReference type="PANTHER" id="PTHR24369:SF210">
    <property type="entry name" value="CHAOPTIN-RELATED"/>
    <property type="match status" value="1"/>
</dbReference>
<feature type="compositionally biased region" description="Polar residues" evidence="4">
    <location>
        <begin position="263"/>
        <end position="283"/>
    </location>
</feature>
<evidence type="ECO:0000313" key="7">
    <source>
        <dbReference type="RefSeq" id="XP_019644132.1"/>
    </source>
</evidence>
<dbReference type="GeneID" id="109485139"/>
<evidence type="ECO:0000256" key="3">
    <source>
        <dbReference type="ARBA" id="ARBA00022737"/>
    </source>
</evidence>
<feature type="chain" id="PRO_5027744726" evidence="5">
    <location>
        <begin position="20"/>
        <end position="334"/>
    </location>
</feature>
<accession>A0A6P5AM60</accession>
<organism evidence="6 7">
    <name type="scientific">Branchiostoma belcheri</name>
    <name type="common">Amphioxus</name>
    <dbReference type="NCBI Taxonomy" id="7741"/>
    <lineage>
        <taxon>Eukaryota</taxon>
        <taxon>Metazoa</taxon>
        <taxon>Chordata</taxon>
        <taxon>Cephalochordata</taxon>
        <taxon>Leptocardii</taxon>
        <taxon>Amphioxiformes</taxon>
        <taxon>Branchiostomatidae</taxon>
        <taxon>Branchiostoma</taxon>
    </lineage>
</organism>